<proteinExistence type="predicted"/>
<comment type="caution">
    <text evidence="1">The sequence shown here is derived from an EMBL/GenBank/DDBJ whole genome shotgun (WGS) entry which is preliminary data.</text>
</comment>
<evidence type="ECO:0000313" key="1">
    <source>
        <dbReference type="EMBL" id="MFC5745706.1"/>
    </source>
</evidence>
<gene>
    <name evidence="1" type="ORF">ACFPZN_08825</name>
</gene>
<dbReference type="EMBL" id="JBHSON010000009">
    <property type="protein sequence ID" value="MFC5745706.1"/>
    <property type="molecule type" value="Genomic_DNA"/>
</dbReference>
<name>A0ABW0ZR04_9ACTN</name>
<organism evidence="1 2">
    <name type="scientific">Actinomadura rugatobispora</name>
    <dbReference type="NCBI Taxonomy" id="1994"/>
    <lineage>
        <taxon>Bacteria</taxon>
        <taxon>Bacillati</taxon>
        <taxon>Actinomycetota</taxon>
        <taxon>Actinomycetes</taxon>
        <taxon>Streptosporangiales</taxon>
        <taxon>Thermomonosporaceae</taxon>
        <taxon>Actinomadura</taxon>
    </lineage>
</organism>
<protein>
    <submittedName>
        <fullName evidence="1">Uncharacterized protein</fullName>
    </submittedName>
</protein>
<accession>A0ABW0ZR04</accession>
<dbReference type="Proteomes" id="UP001596074">
    <property type="component" value="Unassembled WGS sequence"/>
</dbReference>
<sequence>MKLTSYRALLTLDSSASPVSGMPTATRSGVIRIPETDSEAVCHFHATITATDDEPLTPGERLRDVTVSVTEESAPDHLTAGVKFELWTSKLIGHGIISRRIVW</sequence>
<reference evidence="2" key="1">
    <citation type="journal article" date="2019" name="Int. J. Syst. Evol. Microbiol.">
        <title>The Global Catalogue of Microorganisms (GCM) 10K type strain sequencing project: providing services to taxonomists for standard genome sequencing and annotation.</title>
        <authorList>
            <consortium name="The Broad Institute Genomics Platform"/>
            <consortium name="The Broad Institute Genome Sequencing Center for Infectious Disease"/>
            <person name="Wu L."/>
            <person name="Ma J."/>
        </authorList>
    </citation>
    <scope>NUCLEOTIDE SEQUENCE [LARGE SCALE GENOMIC DNA]</scope>
    <source>
        <strain evidence="2">KCTC 42087</strain>
    </source>
</reference>
<dbReference type="RefSeq" id="WP_378281328.1">
    <property type="nucleotide sequence ID" value="NZ_JBHSON010000009.1"/>
</dbReference>
<evidence type="ECO:0000313" key="2">
    <source>
        <dbReference type="Proteomes" id="UP001596074"/>
    </source>
</evidence>
<keyword evidence="2" id="KW-1185">Reference proteome</keyword>